<reference evidence="1 2" key="1">
    <citation type="submission" date="2016-10" db="EMBL/GenBank/DDBJ databases">
        <authorList>
            <person name="de Groot N.N."/>
        </authorList>
    </citation>
    <scope>NUCLEOTIDE SEQUENCE [LARGE SCALE GENOMIC DNA]</scope>
    <source>
        <strain evidence="1 2">DSM 27078</strain>
    </source>
</reference>
<dbReference type="EMBL" id="FOEI01000004">
    <property type="protein sequence ID" value="SEP98594.1"/>
    <property type="molecule type" value="Genomic_DNA"/>
</dbReference>
<sequence>MRVLFLIILSIWFTSNAQKIQFEKLETKPTKFENFWGTDISGNNYFSTGNNLYKVTKSDTLNYANNKYGKISGVETFNMLQTIVFYKENNAFVLLDAQFNEINTTLFTDINCEVLKPASQNELWFYDNFSQKFGLYNLNSNKFRLLNNPMTLKIKHCYSDYNKLYIIKDDFTYFSIDKFGNLEYKSVIGEFNQISFSDQECVYTSNNEVFYVDISQLLIVPLNIHENLIKKVFFKDGILSIFTDSQLITYQIKK</sequence>
<dbReference type="OrthoDB" id="1143207at2"/>
<evidence type="ECO:0000313" key="2">
    <source>
        <dbReference type="Proteomes" id="UP000198648"/>
    </source>
</evidence>
<gene>
    <name evidence="1" type="ORF">SAMN05444005_104152</name>
</gene>
<keyword evidence="2" id="KW-1185">Reference proteome</keyword>
<name>A0A1H9CBS1_9FLAO</name>
<evidence type="ECO:0000313" key="1">
    <source>
        <dbReference type="EMBL" id="SEP98594.1"/>
    </source>
</evidence>
<organism evidence="1 2">
    <name type="scientific">Flavobacterium urocaniciphilum</name>
    <dbReference type="NCBI Taxonomy" id="1299341"/>
    <lineage>
        <taxon>Bacteria</taxon>
        <taxon>Pseudomonadati</taxon>
        <taxon>Bacteroidota</taxon>
        <taxon>Flavobacteriia</taxon>
        <taxon>Flavobacteriales</taxon>
        <taxon>Flavobacteriaceae</taxon>
        <taxon>Flavobacterium</taxon>
    </lineage>
</organism>
<proteinExistence type="predicted"/>
<dbReference type="STRING" id="1299341.SAMN05444005_104152"/>
<dbReference type="Proteomes" id="UP000198648">
    <property type="component" value="Unassembled WGS sequence"/>
</dbReference>
<accession>A0A1H9CBS1</accession>
<protein>
    <submittedName>
        <fullName evidence="1">Uncharacterized protein</fullName>
    </submittedName>
</protein>
<dbReference type="AlphaFoldDB" id="A0A1H9CBS1"/>
<dbReference type="RefSeq" id="WP_091467844.1">
    <property type="nucleotide sequence ID" value="NZ_FOEI01000004.1"/>
</dbReference>